<proteinExistence type="inferred from homology"/>
<gene>
    <name evidence="3" type="primary">g2109</name>
    <name evidence="3" type="ORF">VP750_LOCUS1807</name>
</gene>
<organism evidence="3 4">
    <name type="scientific">Coccomyxa viridis</name>
    <dbReference type="NCBI Taxonomy" id="1274662"/>
    <lineage>
        <taxon>Eukaryota</taxon>
        <taxon>Viridiplantae</taxon>
        <taxon>Chlorophyta</taxon>
        <taxon>core chlorophytes</taxon>
        <taxon>Trebouxiophyceae</taxon>
        <taxon>Trebouxiophyceae incertae sedis</taxon>
        <taxon>Coccomyxaceae</taxon>
        <taxon>Coccomyxa</taxon>
    </lineage>
</organism>
<accession>A0ABP1FJL3</accession>
<evidence type="ECO:0000313" key="4">
    <source>
        <dbReference type="Proteomes" id="UP001497392"/>
    </source>
</evidence>
<comment type="caution">
    <text evidence="3">The sequence shown here is derived from an EMBL/GenBank/DDBJ whole genome shotgun (WGS) entry which is preliminary data.</text>
</comment>
<protein>
    <recommendedName>
        <fullName evidence="2">NADH dehydrogenase [ubiquinone] 1 alpha subcomplex subunit 12</fullName>
    </recommendedName>
</protein>
<evidence type="ECO:0000256" key="2">
    <source>
        <dbReference type="RuleBase" id="RU363103"/>
    </source>
</evidence>
<comment type="function">
    <text evidence="2">Accessory subunit of the mitochondrial membrane respiratory chain NADH dehydrogenase (Complex I), that is believed not to be involved in catalysis. Complex I functions in the transfer of electrons from NADH to the respiratory chain. The immediate electron acceptor for the enzyme is believed to be ubiquinone.</text>
</comment>
<dbReference type="Proteomes" id="UP001497392">
    <property type="component" value="Unassembled WGS sequence"/>
</dbReference>
<name>A0ABP1FJL3_9CHLO</name>
<comment type="similarity">
    <text evidence="1 2">Belongs to the complex I NDUFA12 subunit family.</text>
</comment>
<keyword evidence="2" id="KW-0249">Electron transport</keyword>
<comment type="subcellular location">
    <subcellularLocation>
        <location evidence="2">Mitochondrion inner membrane</location>
        <topology evidence="2">Peripheral membrane protein</topology>
        <orientation evidence="2">Matrix side</orientation>
    </subcellularLocation>
</comment>
<keyword evidence="2" id="KW-0679">Respiratory chain</keyword>
<reference evidence="3 4" key="1">
    <citation type="submission" date="2024-06" db="EMBL/GenBank/DDBJ databases">
        <authorList>
            <person name="Kraege A."/>
            <person name="Thomma B."/>
        </authorList>
    </citation>
    <scope>NUCLEOTIDE SEQUENCE [LARGE SCALE GENOMIC DNA]</scope>
</reference>
<dbReference type="Pfam" id="PF05071">
    <property type="entry name" value="NDUFA12"/>
    <property type="match status" value="1"/>
</dbReference>
<dbReference type="EMBL" id="CAXHTA020000003">
    <property type="protein sequence ID" value="CAL5220148.1"/>
    <property type="molecule type" value="Genomic_DNA"/>
</dbReference>
<keyword evidence="2" id="KW-0813">Transport</keyword>
<evidence type="ECO:0000313" key="3">
    <source>
        <dbReference type="EMBL" id="CAL5220148.1"/>
    </source>
</evidence>
<keyword evidence="2" id="KW-0999">Mitochondrion inner membrane</keyword>
<keyword evidence="4" id="KW-1185">Reference proteome</keyword>
<sequence length="183" mass="20873">MLAETPPCAKSCSFKDFADWNHGLRQVRSRSMALAKFLKETYGKQSVLDAVKAGGWKAFLDGTLAQATLVHGPNATLVGTDDLGNKYYERMTEQYGRHRWVVFADLSREPSGQEPSTVTPEWHGWLHAITDRPGNQLEAQRPIFHRPHHRNYTGTPDSYAPKGAWQNTNKRNWKKVQTWVPNR</sequence>
<keyword evidence="2" id="KW-0496">Mitochondrion</keyword>
<dbReference type="PANTHER" id="PTHR12910">
    <property type="entry name" value="NADH-UBIQUINONE OXIDOREDUCTASE SUBUNIT B17.2"/>
    <property type="match status" value="1"/>
</dbReference>
<dbReference type="PANTHER" id="PTHR12910:SF2">
    <property type="entry name" value="NADH DEHYDROGENASE [UBIQUINONE] 1 ALPHA SUBCOMPLEX SUBUNIT 12"/>
    <property type="match status" value="1"/>
</dbReference>
<dbReference type="InterPro" id="IPR007763">
    <property type="entry name" value="NDUFA12"/>
</dbReference>
<keyword evidence="2" id="KW-0472">Membrane</keyword>
<evidence type="ECO:0000256" key="1">
    <source>
        <dbReference type="ARBA" id="ARBA00007355"/>
    </source>
</evidence>